<comment type="subcellular location">
    <subcellularLocation>
        <location evidence="1">Cytoplasm</location>
    </subcellularLocation>
</comment>
<comment type="subunit">
    <text evidence="10">Homodimer. Interacts with FtsZ.</text>
</comment>
<keyword evidence="7" id="KW-0717">Septation</keyword>
<accession>A0A0X8K7E3</accession>
<dbReference type="GO" id="GO:0000917">
    <property type="term" value="P:division septum assembly"/>
    <property type="evidence" value="ECO:0007669"/>
    <property type="project" value="UniProtKB-KW"/>
</dbReference>
<protein>
    <recommendedName>
        <fullName evidence="3">Cell division protein ZapA</fullName>
    </recommendedName>
    <alternativeName>
        <fullName evidence="11">Z ring-associated protein ZapA</fullName>
    </alternativeName>
</protein>
<evidence type="ECO:0000256" key="6">
    <source>
        <dbReference type="ARBA" id="ARBA00023054"/>
    </source>
</evidence>
<dbReference type="Proteomes" id="UP000229340">
    <property type="component" value="Chromosome"/>
</dbReference>
<dbReference type="InterPro" id="IPR007838">
    <property type="entry name" value="Cell_div_ZapA-like"/>
</dbReference>
<dbReference type="Pfam" id="PF05164">
    <property type="entry name" value="ZapA"/>
    <property type="match status" value="1"/>
</dbReference>
<evidence type="ECO:0000256" key="1">
    <source>
        <dbReference type="ARBA" id="ARBA00004496"/>
    </source>
</evidence>
<keyword evidence="8" id="KW-0131">Cell cycle</keyword>
<evidence type="ECO:0000256" key="10">
    <source>
        <dbReference type="ARBA" id="ARBA00026068"/>
    </source>
</evidence>
<dbReference type="SUPFAM" id="SSF102829">
    <property type="entry name" value="Cell division protein ZapA-like"/>
    <property type="match status" value="1"/>
</dbReference>
<dbReference type="RefSeq" id="WP_062333890.1">
    <property type="nucleotide sequence ID" value="NZ_CBCRZU010000031.1"/>
</dbReference>
<evidence type="ECO:0000256" key="9">
    <source>
        <dbReference type="ARBA" id="ARBA00024910"/>
    </source>
</evidence>
<comment type="function">
    <text evidence="9">Activator of cell division through the inhibition of FtsZ GTPase activity, therefore promoting FtsZ assembly into bundles of protofilaments necessary for the formation of the division Z ring. It is recruited early at mid-cell but it is not essential for cell division.</text>
</comment>
<proteinExistence type="inferred from homology"/>
<keyword evidence="6" id="KW-0175">Coiled coil</keyword>
<reference evidence="12" key="3">
    <citation type="journal article" date="2018" name="Misainmurhag Hoiji">
        <title>Complete genome sequence of multidrug-resistant Moraxella osloensis NP7 with multiple plasmids isolated from human skin.</title>
        <authorList>
            <person name="Ganzorig M."/>
            <person name="Lim J.Y."/>
            <person name="Hwang I."/>
            <person name="Lee K."/>
        </authorList>
    </citation>
    <scope>NUCLEOTIDE SEQUENCE</scope>
    <source>
        <strain evidence="12">NP7</strain>
    </source>
</reference>
<evidence type="ECO:0000256" key="7">
    <source>
        <dbReference type="ARBA" id="ARBA00023210"/>
    </source>
</evidence>
<keyword evidence="15" id="KW-1185">Reference proteome</keyword>
<reference evidence="14" key="1">
    <citation type="submission" date="2017-11" db="EMBL/GenBank/DDBJ databases">
        <title>Complete genome sequence of Moraxella osloensis NP7 isolated from human skin.</title>
        <authorList>
            <person name="Lee K."/>
            <person name="Lim J.Y."/>
            <person name="Hwang I."/>
        </authorList>
    </citation>
    <scope>NUCLEOTIDE SEQUENCE [LARGE SCALE GENOMIC DNA]</scope>
    <source>
        <strain evidence="14">NP7</strain>
    </source>
</reference>
<dbReference type="EMBL" id="CP024443">
    <property type="protein sequence ID" value="ATR78186.1"/>
    <property type="molecule type" value="Genomic_DNA"/>
</dbReference>
<dbReference type="InterPro" id="IPR036192">
    <property type="entry name" value="Cell_div_ZapA-like_sf"/>
</dbReference>
<evidence type="ECO:0000256" key="8">
    <source>
        <dbReference type="ARBA" id="ARBA00023306"/>
    </source>
</evidence>
<comment type="similarity">
    <text evidence="2">Belongs to the ZapA family. Type 1 subfamily.</text>
</comment>
<reference evidence="12" key="2">
    <citation type="journal article" date="2018" name="Genome Announc.">
        <title>Complete Genome Sequences of Three Moraxella osloensis Strains Isolated from Human Skin.</title>
        <authorList>
            <person name="Lim J.Y."/>
            <person name="Hwang I."/>
            <person name="Ganzorig M."/>
            <person name="Huang S.L."/>
            <person name="Cho G.S."/>
            <person name="Franz C.M.A.P."/>
            <person name="Lee K."/>
        </authorList>
    </citation>
    <scope>NUCLEOTIDE SEQUENCE</scope>
    <source>
        <strain evidence="12">NP7</strain>
    </source>
</reference>
<keyword evidence="5 12" id="KW-0132">Cell division</keyword>
<evidence type="ECO:0000256" key="3">
    <source>
        <dbReference type="ARBA" id="ARBA00015195"/>
    </source>
</evidence>
<organism evidence="13 15">
    <name type="scientific">Faucicola osloensis</name>
    <name type="common">Moraxella osloensis</name>
    <dbReference type="NCBI Taxonomy" id="34062"/>
    <lineage>
        <taxon>Bacteria</taxon>
        <taxon>Pseudomonadati</taxon>
        <taxon>Pseudomonadota</taxon>
        <taxon>Gammaproteobacteria</taxon>
        <taxon>Moraxellales</taxon>
        <taxon>Moraxellaceae</taxon>
        <taxon>Faucicola</taxon>
    </lineage>
</organism>
<evidence type="ECO:0000256" key="5">
    <source>
        <dbReference type="ARBA" id="ARBA00022618"/>
    </source>
</evidence>
<dbReference type="GO" id="GO:0032153">
    <property type="term" value="C:cell division site"/>
    <property type="evidence" value="ECO:0007669"/>
    <property type="project" value="TreeGrafter"/>
</dbReference>
<dbReference type="AlphaFoldDB" id="A0A0X8K7E3"/>
<dbReference type="InterPro" id="IPR042233">
    <property type="entry name" value="Cell_div_ZapA_N"/>
</dbReference>
<dbReference type="Proteomes" id="UP000255230">
    <property type="component" value="Unassembled WGS sequence"/>
</dbReference>
<dbReference type="STRING" id="34062.AXE82_09135"/>
<dbReference type="Gene3D" id="3.30.160.880">
    <property type="entry name" value="Cell division protein ZapA protomer, N-terminal domain"/>
    <property type="match status" value="1"/>
</dbReference>
<evidence type="ECO:0000256" key="11">
    <source>
        <dbReference type="ARBA" id="ARBA00033158"/>
    </source>
</evidence>
<dbReference type="GO" id="GO:0005829">
    <property type="term" value="C:cytosol"/>
    <property type="evidence" value="ECO:0007669"/>
    <property type="project" value="TreeGrafter"/>
</dbReference>
<gene>
    <name evidence="13" type="primary">zapA</name>
    <name evidence="13" type="ORF">NCTC10465_01810</name>
    <name evidence="12" type="ORF">NP7_02220</name>
</gene>
<evidence type="ECO:0000313" key="15">
    <source>
        <dbReference type="Proteomes" id="UP000255230"/>
    </source>
</evidence>
<dbReference type="GO" id="GO:0030428">
    <property type="term" value="C:cell septum"/>
    <property type="evidence" value="ECO:0007669"/>
    <property type="project" value="TreeGrafter"/>
</dbReference>
<name>A0A0X8K7E3_FAUOS</name>
<evidence type="ECO:0000313" key="13">
    <source>
        <dbReference type="EMBL" id="STY98009.1"/>
    </source>
</evidence>
<dbReference type="GO" id="GO:0000921">
    <property type="term" value="P:septin ring assembly"/>
    <property type="evidence" value="ECO:0007669"/>
    <property type="project" value="TreeGrafter"/>
</dbReference>
<evidence type="ECO:0000256" key="4">
    <source>
        <dbReference type="ARBA" id="ARBA00022490"/>
    </source>
</evidence>
<sequence length="97" mass="11017">MASAQSIKKVDILINGRSYTINCPESEEPALQRAASYINQFMQEVRRQAPQLPQEQLLVLCALTLFEKSENLQRYQENESQAQDLVGKMLADVARFA</sequence>
<evidence type="ECO:0000313" key="12">
    <source>
        <dbReference type="EMBL" id="ATR78186.1"/>
    </source>
</evidence>
<dbReference type="PANTHER" id="PTHR34981:SF1">
    <property type="entry name" value="CELL DIVISION PROTEIN ZAPA"/>
    <property type="match status" value="1"/>
</dbReference>
<reference evidence="13 15" key="4">
    <citation type="submission" date="2018-06" db="EMBL/GenBank/DDBJ databases">
        <authorList>
            <consortium name="Pathogen Informatics"/>
            <person name="Doyle S."/>
        </authorList>
    </citation>
    <scope>NUCLEOTIDE SEQUENCE [LARGE SCALE GENOMIC DNA]</scope>
    <source>
        <strain evidence="13 15">NCTC10465</strain>
    </source>
</reference>
<evidence type="ECO:0000256" key="2">
    <source>
        <dbReference type="ARBA" id="ARBA00010074"/>
    </source>
</evidence>
<dbReference type="PANTHER" id="PTHR34981">
    <property type="entry name" value="CELL DIVISION PROTEIN ZAPA"/>
    <property type="match status" value="1"/>
</dbReference>
<dbReference type="GeneID" id="35779197"/>
<evidence type="ECO:0000313" key="14">
    <source>
        <dbReference type="Proteomes" id="UP000229340"/>
    </source>
</evidence>
<dbReference type="GO" id="GO:0043093">
    <property type="term" value="P:FtsZ-dependent cytokinesis"/>
    <property type="evidence" value="ECO:0007669"/>
    <property type="project" value="TreeGrafter"/>
</dbReference>
<dbReference type="KEGG" id="mos:AXE82_09135"/>
<dbReference type="EMBL" id="UGPY01000001">
    <property type="protein sequence ID" value="STY98009.1"/>
    <property type="molecule type" value="Genomic_DNA"/>
</dbReference>
<keyword evidence="4" id="KW-0963">Cytoplasm</keyword>